<feature type="transmembrane region" description="Helical" evidence="1">
    <location>
        <begin position="82"/>
        <end position="101"/>
    </location>
</feature>
<evidence type="ECO:0000313" key="2">
    <source>
        <dbReference type="EMBL" id="OAT71586.1"/>
    </source>
</evidence>
<evidence type="ECO:0008006" key="4">
    <source>
        <dbReference type="Google" id="ProtNLM"/>
    </source>
</evidence>
<name>A0A1B7KND4_PARTM</name>
<proteinExistence type="predicted"/>
<feature type="transmembrane region" description="Helical" evidence="1">
    <location>
        <begin position="107"/>
        <end position="134"/>
    </location>
</feature>
<feature type="transmembrane region" description="Helical" evidence="1">
    <location>
        <begin position="178"/>
        <end position="196"/>
    </location>
</feature>
<keyword evidence="1" id="KW-0812">Transmembrane</keyword>
<sequence>MRSSWLEGRIYGICEWITRLAYVNILWGLFTLAGAIILGVAPATVALFTVVRKWLLFSDNDVPIFKTFLNTYKKEFWRANKIGLFIGLVSYVLYIDFLYIANVREAFQLAFSVFLFVILVFYAITLLYLFPIYVHYELRFLQYVKYSFFIGMANPLMTLTMFLSIILLAVLFMYIPGLIPFFSVSSFSVVLMWCALKAFRKIEEKQNAINRSNSKA</sequence>
<evidence type="ECO:0000313" key="3">
    <source>
        <dbReference type="Proteomes" id="UP000078290"/>
    </source>
</evidence>
<organism evidence="2 3">
    <name type="scientific">Parageobacillus thermoglucosidasius</name>
    <name type="common">Geobacillus thermoglucosidasius</name>
    <dbReference type="NCBI Taxonomy" id="1426"/>
    <lineage>
        <taxon>Bacteria</taxon>
        <taxon>Bacillati</taxon>
        <taxon>Bacillota</taxon>
        <taxon>Bacilli</taxon>
        <taxon>Bacillales</taxon>
        <taxon>Anoxybacillaceae</taxon>
        <taxon>Parageobacillus</taxon>
    </lineage>
</organism>
<dbReference type="OrthoDB" id="2182676at2"/>
<comment type="caution">
    <text evidence="2">The sequence shown here is derived from an EMBL/GenBank/DDBJ whole genome shotgun (WGS) entry which is preliminary data.</text>
</comment>
<protein>
    <recommendedName>
        <fullName evidence="4">DUF624 domain-containing protein</fullName>
    </recommendedName>
</protein>
<dbReference type="Pfam" id="PF04854">
    <property type="entry name" value="DUF624"/>
    <property type="match status" value="1"/>
</dbReference>
<feature type="transmembrane region" description="Helical" evidence="1">
    <location>
        <begin position="146"/>
        <end position="172"/>
    </location>
</feature>
<dbReference type="InterPro" id="IPR006938">
    <property type="entry name" value="DUF624"/>
</dbReference>
<dbReference type="EMBL" id="LXMA01000042">
    <property type="protein sequence ID" value="OAT71586.1"/>
    <property type="molecule type" value="Genomic_DNA"/>
</dbReference>
<dbReference type="Proteomes" id="UP000078290">
    <property type="component" value="Unassembled WGS sequence"/>
</dbReference>
<evidence type="ECO:0000256" key="1">
    <source>
        <dbReference type="SAM" id="Phobius"/>
    </source>
</evidence>
<dbReference type="RefSeq" id="WP_064553194.1">
    <property type="nucleotide sequence ID" value="NZ_LXMA01000042.1"/>
</dbReference>
<feature type="transmembrane region" description="Helical" evidence="1">
    <location>
        <begin position="25"/>
        <end position="51"/>
    </location>
</feature>
<reference evidence="3" key="1">
    <citation type="submission" date="2016-05" db="EMBL/GenBank/DDBJ databases">
        <authorList>
            <person name="Wang W."/>
            <person name="Zhu L."/>
        </authorList>
    </citation>
    <scope>NUCLEOTIDE SEQUENCE [LARGE SCALE GENOMIC DNA]</scope>
    <source>
        <strain evidence="3">W-2</strain>
    </source>
</reference>
<dbReference type="AlphaFoldDB" id="A0A1B7KND4"/>
<keyword evidence="1" id="KW-1133">Transmembrane helix</keyword>
<keyword evidence="1" id="KW-0472">Membrane</keyword>
<accession>A0A1B7KND4</accession>
<gene>
    <name evidence="2" type="ORF">A7K69_14410</name>
</gene>